<organism evidence="1 2">
    <name type="scientific">Protopolystoma xenopodis</name>
    <dbReference type="NCBI Taxonomy" id="117903"/>
    <lineage>
        <taxon>Eukaryota</taxon>
        <taxon>Metazoa</taxon>
        <taxon>Spiralia</taxon>
        <taxon>Lophotrochozoa</taxon>
        <taxon>Platyhelminthes</taxon>
        <taxon>Monogenea</taxon>
        <taxon>Polyopisthocotylea</taxon>
        <taxon>Polystomatidea</taxon>
        <taxon>Polystomatidae</taxon>
        <taxon>Protopolystoma</taxon>
    </lineage>
</organism>
<reference evidence="1" key="1">
    <citation type="submission" date="2018-11" db="EMBL/GenBank/DDBJ databases">
        <authorList>
            <consortium name="Pathogen Informatics"/>
        </authorList>
    </citation>
    <scope>NUCLEOTIDE SEQUENCE</scope>
</reference>
<accession>A0A448WZ23</accession>
<name>A0A448WZ23_9PLAT</name>
<gene>
    <name evidence="1" type="ORF">PXEA_LOCUS17405</name>
</gene>
<dbReference type="AlphaFoldDB" id="A0A448WZ23"/>
<keyword evidence="2" id="KW-1185">Reference proteome</keyword>
<evidence type="ECO:0000313" key="2">
    <source>
        <dbReference type="Proteomes" id="UP000784294"/>
    </source>
</evidence>
<dbReference type="Proteomes" id="UP000784294">
    <property type="component" value="Unassembled WGS sequence"/>
</dbReference>
<evidence type="ECO:0000313" key="1">
    <source>
        <dbReference type="EMBL" id="VEL23965.1"/>
    </source>
</evidence>
<proteinExistence type="predicted"/>
<protein>
    <submittedName>
        <fullName evidence="1">Uncharacterized protein</fullName>
    </submittedName>
</protein>
<comment type="caution">
    <text evidence="1">The sequence shown here is derived from an EMBL/GenBank/DDBJ whole genome shotgun (WGS) entry which is preliminary data.</text>
</comment>
<dbReference type="EMBL" id="CAAALY010065027">
    <property type="protein sequence ID" value="VEL23965.1"/>
    <property type="molecule type" value="Genomic_DNA"/>
</dbReference>
<sequence length="49" mass="5880">MPRRSGRPDNSEAKRPILSNIAITESLWRKFGLSRFVPWLRVMLLLWRK</sequence>